<dbReference type="Pfam" id="PF05023">
    <property type="entry name" value="Phytochelatin"/>
    <property type="match status" value="1"/>
</dbReference>
<dbReference type="AlphaFoldDB" id="A0A7S4P425"/>
<organism evidence="7">
    <name type="scientific">Paramoeba aestuarina</name>
    <dbReference type="NCBI Taxonomy" id="180227"/>
    <lineage>
        <taxon>Eukaryota</taxon>
        <taxon>Amoebozoa</taxon>
        <taxon>Discosea</taxon>
        <taxon>Flabellinia</taxon>
        <taxon>Dactylopodida</taxon>
        <taxon>Paramoebidae</taxon>
        <taxon>Paramoeba</taxon>
    </lineage>
</organism>
<feature type="chain" id="PRO_5030539216" description="glutathione gamma-glutamylcysteinyltransferase" evidence="5">
    <location>
        <begin position="19"/>
        <end position="248"/>
    </location>
</feature>
<evidence type="ECO:0000256" key="5">
    <source>
        <dbReference type="SAM" id="SignalP"/>
    </source>
</evidence>
<protein>
    <recommendedName>
        <fullName evidence="1">glutathione gamma-glutamylcysteinyltransferase</fullName>
        <ecNumber evidence="1">2.3.2.15</ecNumber>
    </recommendedName>
</protein>
<dbReference type="EC" id="2.3.2.15" evidence="1"/>
<evidence type="ECO:0000256" key="3">
    <source>
        <dbReference type="ARBA" id="ARBA00022679"/>
    </source>
</evidence>
<feature type="signal peptide" evidence="5">
    <location>
        <begin position="1"/>
        <end position="18"/>
    </location>
</feature>
<dbReference type="EMBL" id="HBKR01028794">
    <property type="protein sequence ID" value="CAE2323041.1"/>
    <property type="molecule type" value="Transcribed_RNA"/>
</dbReference>
<dbReference type="PANTHER" id="PTHR33447:SF20">
    <property type="entry name" value="GLUTATHIONE GAMMA-GLUTAMYLCYSTEINYLTRANSFERASE"/>
    <property type="match status" value="1"/>
</dbReference>
<sequence>MLKLVGLFVVVLFGSVTCQDEEEGIERLPLPDDMVSIFTEQGQQRLLQKETLKQDFFYLSSQFLTQRTNKYCGVASSVIVLNALPVPAPVDNIHGYPFFNQNNYFTQSLEEKAGISPYNFNGLDLEQLSDGLEAHGCRTEVVYAQGDVEEETSKFRDTLIKNLDDPTNFVLVNYYRPGINEVGGGHISPVAAYHFETDSMLLMDVARYKYEPAWVSVPKFYNAMTNIDSGANKPRGYLEVWASMGGRA</sequence>
<dbReference type="InterPro" id="IPR038156">
    <property type="entry name" value="PCS_N_sf"/>
</dbReference>
<name>A0A7S4P425_9EUKA</name>
<dbReference type="GO" id="GO:0046938">
    <property type="term" value="P:phytochelatin biosynthetic process"/>
    <property type="evidence" value="ECO:0007669"/>
    <property type="project" value="InterPro"/>
</dbReference>
<keyword evidence="2" id="KW-0104">Cadmium</keyword>
<gene>
    <name evidence="7" type="ORF">NAES01612_LOCUS18790</name>
</gene>
<proteinExistence type="predicted"/>
<feature type="domain" description="Peptidase C83" evidence="6">
    <location>
        <begin position="18"/>
        <end position="245"/>
    </location>
</feature>
<dbReference type="PROSITE" id="PS51443">
    <property type="entry name" value="PCS"/>
    <property type="match status" value="1"/>
</dbReference>
<dbReference type="GO" id="GO:0046872">
    <property type="term" value="F:metal ion binding"/>
    <property type="evidence" value="ECO:0007669"/>
    <property type="project" value="UniProtKB-KW"/>
</dbReference>
<keyword evidence="4" id="KW-0479">Metal-binding</keyword>
<dbReference type="SUPFAM" id="SSF54001">
    <property type="entry name" value="Cysteine proteinases"/>
    <property type="match status" value="1"/>
</dbReference>
<dbReference type="Gene3D" id="3.90.70.30">
    <property type="entry name" value="Phytochelatin synthase, N-terminal domain"/>
    <property type="match status" value="1"/>
</dbReference>
<evidence type="ECO:0000256" key="4">
    <source>
        <dbReference type="ARBA" id="ARBA00022723"/>
    </source>
</evidence>
<keyword evidence="5" id="KW-0732">Signal</keyword>
<evidence type="ECO:0000256" key="1">
    <source>
        <dbReference type="ARBA" id="ARBA00012468"/>
    </source>
</evidence>
<evidence type="ECO:0000313" key="7">
    <source>
        <dbReference type="EMBL" id="CAE2323041.1"/>
    </source>
</evidence>
<evidence type="ECO:0000259" key="6">
    <source>
        <dbReference type="PROSITE" id="PS51443"/>
    </source>
</evidence>
<keyword evidence="3" id="KW-0808">Transferase</keyword>
<dbReference type="InterPro" id="IPR038765">
    <property type="entry name" value="Papain-like_cys_pep_sf"/>
</dbReference>
<accession>A0A7S4P425</accession>
<dbReference type="GO" id="GO:0016756">
    <property type="term" value="F:glutathione gamma-glutamylcysteinyltransferase activity"/>
    <property type="evidence" value="ECO:0007669"/>
    <property type="project" value="UniProtKB-EC"/>
</dbReference>
<evidence type="ECO:0000256" key="2">
    <source>
        <dbReference type="ARBA" id="ARBA00022539"/>
    </source>
</evidence>
<dbReference type="InterPro" id="IPR040409">
    <property type="entry name" value="PCS-like"/>
</dbReference>
<dbReference type="GO" id="GO:0010038">
    <property type="term" value="P:response to metal ion"/>
    <property type="evidence" value="ECO:0007669"/>
    <property type="project" value="InterPro"/>
</dbReference>
<reference evidence="7" key="1">
    <citation type="submission" date="2021-01" db="EMBL/GenBank/DDBJ databases">
        <authorList>
            <person name="Corre E."/>
            <person name="Pelletier E."/>
            <person name="Niang G."/>
            <person name="Scheremetjew M."/>
            <person name="Finn R."/>
            <person name="Kale V."/>
            <person name="Holt S."/>
            <person name="Cochrane G."/>
            <person name="Meng A."/>
            <person name="Brown T."/>
            <person name="Cohen L."/>
        </authorList>
    </citation>
    <scope>NUCLEOTIDE SEQUENCE</scope>
    <source>
        <strain evidence="7">SoJaBio B1-5/56/2</strain>
    </source>
</reference>
<dbReference type="PANTHER" id="PTHR33447">
    <property type="entry name" value="GLUTATHIONE GAMMA-GLUTAMYLCYSTEINYLTRANSFERASE"/>
    <property type="match status" value="1"/>
</dbReference>
<dbReference type="InterPro" id="IPR007719">
    <property type="entry name" value="PCS_N"/>
</dbReference>